<feature type="compositionally biased region" description="Basic and acidic residues" evidence="1">
    <location>
        <begin position="202"/>
        <end position="211"/>
    </location>
</feature>
<feature type="compositionally biased region" description="Acidic residues" evidence="1">
    <location>
        <begin position="95"/>
        <end position="110"/>
    </location>
</feature>
<evidence type="ECO:0000256" key="1">
    <source>
        <dbReference type="SAM" id="MobiDB-lite"/>
    </source>
</evidence>
<comment type="caution">
    <text evidence="2">The sequence shown here is derived from an EMBL/GenBank/DDBJ whole genome shotgun (WGS) entry which is preliminary data.</text>
</comment>
<reference evidence="2 3" key="2">
    <citation type="submission" date="2017-02" db="EMBL/GenBank/DDBJ databases">
        <title>A genome survey and senescence transcriptome analysis in Lentinula edodes.</title>
        <authorList>
            <person name="Sakamoto Y."/>
            <person name="Nakade K."/>
            <person name="Sato S."/>
            <person name="Yoshida Y."/>
            <person name="Miyazaki K."/>
            <person name="Natsume S."/>
            <person name="Konno N."/>
        </authorList>
    </citation>
    <scope>NUCLEOTIDE SEQUENCE [LARGE SCALE GENOMIC DNA]</scope>
    <source>
        <strain evidence="2 3">NBRC 111202</strain>
    </source>
</reference>
<feature type="compositionally biased region" description="Low complexity" evidence="1">
    <location>
        <begin position="31"/>
        <end position="48"/>
    </location>
</feature>
<keyword evidence="3" id="KW-1185">Reference proteome</keyword>
<feature type="region of interest" description="Disordered" evidence="1">
    <location>
        <begin position="25"/>
        <end position="110"/>
    </location>
</feature>
<protein>
    <submittedName>
        <fullName evidence="2">Peroxin19 pex19p</fullName>
    </submittedName>
</protein>
<gene>
    <name evidence="2" type="ORF">LENED_001862</name>
</gene>
<feature type="region of interest" description="Disordered" evidence="1">
    <location>
        <begin position="127"/>
        <end position="231"/>
    </location>
</feature>
<feature type="compositionally biased region" description="Low complexity" evidence="1">
    <location>
        <begin position="217"/>
        <end position="231"/>
    </location>
</feature>
<feature type="compositionally biased region" description="Low complexity" evidence="1">
    <location>
        <begin position="178"/>
        <end position="194"/>
    </location>
</feature>
<feature type="region of interest" description="Disordered" evidence="1">
    <location>
        <begin position="1"/>
        <end position="20"/>
    </location>
</feature>
<dbReference type="PANTHER" id="PTHR12774:SF2">
    <property type="entry name" value="PEROXISOMAL BIOGENESIS FACTOR 19"/>
    <property type="match status" value="1"/>
</dbReference>
<dbReference type="GO" id="GO:0045046">
    <property type="term" value="P:protein import into peroxisome membrane"/>
    <property type="evidence" value="ECO:0007669"/>
    <property type="project" value="TreeGrafter"/>
</dbReference>
<evidence type="ECO:0000313" key="2">
    <source>
        <dbReference type="EMBL" id="GAW00348.1"/>
    </source>
</evidence>
<accession>A0A1Q3DZB0</accession>
<reference evidence="2 3" key="1">
    <citation type="submission" date="2016-08" db="EMBL/GenBank/DDBJ databases">
        <authorList>
            <consortium name="Lentinula edodes genome sequencing consortium"/>
            <person name="Sakamoto Y."/>
            <person name="Nakade K."/>
            <person name="Sato S."/>
            <person name="Yoshida Y."/>
            <person name="Miyazaki K."/>
            <person name="Natsume S."/>
            <person name="Konno N."/>
        </authorList>
    </citation>
    <scope>NUCLEOTIDE SEQUENCE [LARGE SCALE GENOMIC DNA]</scope>
    <source>
        <strain evidence="2 3">NBRC 111202</strain>
    </source>
</reference>
<dbReference type="Proteomes" id="UP000188533">
    <property type="component" value="Unassembled WGS sequence"/>
</dbReference>
<dbReference type="GO" id="GO:0033328">
    <property type="term" value="F:peroxisome membrane targeting sequence binding"/>
    <property type="evidence" value="ECO:0007669"/>
    <property type="project" value="TreeGrafter"/>
</dbReference>
<dbReference type="PANTHER" id="PTHR12774">
    <property type="entry name" value="PEROXISOMAL BIOGENESIS FACTOR 19"/>
    <property type="match status" value="1"/>
</dbReference>
<feature type="region of interest" description="Disordered" evidence="1">
    <location>
        <begin position="344"/>
        <end position="374"/>
    </location>
</feature>
<dbReference type="InterPro" id="IPR006708">
    <property type="entry name" value="Pex19"/>
</dbReference>
<name>A0A1Q3DZB0_LENED</name>
<proteinExistence type="predicted"/>
<dbReference type="Gene3D" id="1.20.120.900">
    <property type="entry name" value="Pex19, mPTS binding domain"/>
    <property type="match status" value="1"/>
</dbReference>
<sequence length="408" mass="44106">MAGPEIKRKTNLQIEADEDLDDLDDVLSEFTTASPARPTSTAVPISPLTSPPPPPPTATFAKARPRTNTRVDSAPISIPGTGALQKEVGITERSEDTDDADYIPEGPEDEAALSDAFTKELVKNMQDLMRELADEKTPKSNENEETEEGEAERLMKAAWEAMLIEGMNGMTEPPPLPSTSKSTAASTSASGAGSDFQSKIKQTMEKLKESEVNLQNSSSSTSTGKPESLQGLLNSLKDLGLDDLGADGDGVEDEAELASFLESMMGQLMSKDVLYEPVKELNEKFPPFLANPPTPLSPADQTRYEKQYDCVKRIVAIFDDPSYKEGGSEGAKIVDLMGQLQTYGNPPESIMGSVPPELMGLGQDGPDGHKPYNSNTIPRLFSNFSAPVVSTDYSRLKLDVREREARLG</sequence>
<organism evidence="2 3">
    <name type="scientific">Lentinula edodes</name>
    <name type="common">Shiitake mushroom</name>
    <name type="synonym">Lentinus edodes</name>
    <dbReference type="NCBI Taxonomy" id="5353"/>
    <lineage>
        <taxon>Eukaryota</taxon>
        <taxon>Fungi</taxon>
        <taxon>Dikarya</taxon>
        <taxon>Basidiomycota</taxon>
        <taxon>Agaricomycotina</taxon>
        <taxon>Agaricomycetes</taxon>
        <taxon>Agaricomycetidae</taxon>
        <taxon>Agaricales</taxon>
        <taxon>Marasmiineae</taxon>
        <taxon>Omphalotaceae</taxon>
        <taxon>Lentinula</taxon>
    </lineage>
</organism>
<feature type="compositionally biased region" description="Basic and acidic residues" evidence="1">
    <location>
        <begin position="127"/>
        <end position="142"/>
    </location>
</feature>
<evidence type="ECO:0000313" key="3">
    <source>
        <dbReference type="Proteomes" id="UP000188533"/>
    </source>
</evidence>
<dbReference type="InterPro" id="IPR038322">
    <property type="entry name" value="Pex19_C_sf"/>
</dbReference>
<dbReference type="Pfam" id="PF04614">
    <property type="entry name" value="Pex19"/>
    <property type="match status" value="1"/>
</dbReference>
<dbReference type="AlphaFoldDB" id="A0A1Q3DZB0"/>
<dbReference type="EMBL" id="BDGU01000029">
    <property type="protein sequence ID" value="GAW00348.1"/>
    <property type="molecule type" value="Genomic_DNA"/>
</dbReference>
<dbReference type="GO" id="GO:0005778">
    <property type="term" value="C:peroxisomal membrane"/>
    <property type="evidence" value="ECO:0007669"/>
    <property type="project" value="TreeGrafter"/>
</dbReference>
<dbReference type="STRING" id="5353.A0A1Q3DZB0"/>